<proteinExistence type="predicted"/>
<dbReference type="VEuPathDB" id="FungiDB:MYCFIDRAFT_171966"/>
<organism evidence="1 2">
    <name type="scientific">Pseudocercospora fijiensis (strain CIRAD86)</name>
    <name type="common">Black leaf streak disease fungus</name>
    <name type="synonym">Mycosphaerella fijiensis</name>
    <dbReference type="NCBI Taxonomy" id="383855"/>
    <lineage>
        <taxon>Eukaryota</taxon>
        <taxon>Fungi</taxon>
        <taxon>Dikarya</taxon>
        <taxon>Ascomycota</taxon>
        <taxon>Pezizomycotina</taxon>
        <taxon>Dothideomycetes</taxon>
        <taxon>Dothideomycetidae</taxon>
        <taxon>Mycosphaerellales</taxon>
        <taxon>Mycosphaerellaceae</taxon>
        <taxon>Pseudocercospora</taxon>
    </lineage>
</organism>
<dbReference type="KEGG" id="pfj:MYCFIDRAFT_171966"/>
<protein>
    <submittedName>
        <fullName evidence="1">Uncharacterized protein</fullName>
    </submittedName>
</protein>
<sequence length="411" mass="45933">MRTQSCPDNGWAALGGKKSWAMGMLALVTRRLLTLGRLQMQANHAGVEKDAAIHRLPDAKISSPIGRMDDMQYLCNAAAFMRRHPYAGLAWLWYSVPYGRQAEMMKAACVRCIALNEQESELSVCLSTVATAVVQTVEYGIPYTAAGHDSKSGHFSLLSLHTAQLELSCRRVCSGIRMIPMMMTCWFDQPPKPTCRTTHLMSRMTTTTTRSTTSCIVFATYVRPFLPRPSSRQIIVAGSRLDGYHSPCYIPSRQLAASFVAVLLHLAHLRYTRGILRGTRISERHMPCFLPHTCMAYDWLFLGQPMTYRVQSLAKNWDVDATCGTWRPMPALIADAFPRSPTTTRDQLLISAAKRAFRRSHQQPSPAPPRPAPVYRHPVRWTPSAGIGIEVYSTLASQIKPRPPGCHITML</sequence>
<dbReference type="AlphaFoldDB" id="M3ANK1"/>
<evidence type="ECO:0000313" key="1">
    <source>
        <dbReference type="EMBL" id="EME86171.1"/>
    </source>
</evidence>
<dbReference type="HOGENOM" id="CLU_669256_0_0_1"/>
<keyword evidence="2" id="KW-1185">Reference proteome</keyword>
<gene>
    <name evidence="1" type="ORF">MYCFIDRAFT_171966</name>
</gene>
<dbReference type="GeneID" id="19332728"/>
<reference evidence="1 2" key="1">
    <citation type="journal article" date="2012" name="PLoS Pathog.">
        <title>Diverse lifestyles and strategies of plant pathogenesis encoded in the genomes of eighteen Dothideomycetes fungi.</title>
        <authorList>
            <person name="Ohm R.A."/>
            <person name="Feau N."/>
            <person name="Henrissat B."/>
            <person name="Schoch C.L."/>
            <person name="Horwitz B.A."/>
            <person name="Barry K.W."/>
            <person name="Condon B.J."/>
            <person name="Copeland A.C."/>
            <person name="Dhillon B."/>
            <person name="Glaser F."/>
            <person name="Hesse C.N."/>
            <person name="Kosti I."/>
            <person name="LaButti K."/>
            <person name="Lindquist E.A."/>
            <person name="Lucas S."/>
            <person name="Salamov A.A."/>
            <person name="Bradshaw R.E."/>
            <person name="Ciuffetti L."/>
            <person name="Hamelin R.C."/>
            <person name="Kema G.H.J."/>
            <person name="Lawrence C."/>
            <person name="Scott J.A."/>
            <person name="Spatafora J.W."/>
            <person name="Turgeon B.G."/>
            <person name="de Wit P.J.G.M."/>
            <person name="Zhong S."/>
            <person name="Goodwin S.B."/>
            <person name="Grigoriev I.V."/>
        </authorList>
    </citation>
    <scope>NUCLEOTIDE SEQUENCE [LARGE SCALE GENOMIC DNA]</scope>
    <source>
        <strain evidence="1 2">CIRAD86</strain>
    </source>
</reference>
<dbReference type="RefSeq" id="XP_007923544.1">
    <property type="nucleotide sequence ID" value="XM_007925353.1"/>
</dbReference>
<evidence type="ECO:0000313" key="2">
    <source>
        <dbReference type="Proteomes" id="UP000016932"/>
    </source>
</evidence>
<name>M3ANK1_PSEFD</name>
<dbReference type="EMBL" id="KB446556">
    <property type="protein sequence ID" value="EME86171.1"/>
    <property type="molecule type" value="Genomic_DNA"/>
</dbReference>
<accession>M3ANK1</accession>
<dbReference type="Proteomes" id="UP000016932">
    <property type="component" value="Unassembled WGS sequence"/>
</dbReference>